<keyword evidence="4" id="KW-1185">Reference proteome</keyword>
<dbReference type="AlphaFoldDB" id="A0A8H3UMZ6"/>
<feature type="region of interest" description="Disordered" evidence="1">
    <location>
        <begin position="715"/>
        <end position="856"/>
    </location>
</feature>
<comment type="caution">
    <text evidence="3">The sequence shown here is derived from an EMBL/GenBank/DDBJ whole genome shotgun (WGS) entry which is preliminary data.</text>
</comment>
<evidence type="ECO:0000313" key="3">
    <source>
        <dbReference type="EMBL" id="KAE9971629.1"/>
    </source>
</evidence>
<sequence>MKLVHLLYGAMSITACLAQADIEAETEQIVKNKAMEIISDLEAGRSNPAQSLPPYLTDEEQKGFMEMVQAFGLEQLAFDRFGQEIIHGPQPAMTDEEVEDEDAARIQDEAQKKWEKSVDNWAGYAAKAFDHRKLQRKTLLELNNGTQKILNAMYDIDHSTLLPVGLDERKAVGILVHENIESLRMQASPYKPRQAFDTRNSTLESLRSRQQHVVAVIRGIFEEIPQSRELLNDDMIEIIGRNEKEHGNDYFMKHYVTNKPDQAEKREGERLVERITSLYQDQQKEPEALRERRHAELIDALLAALSAPDEPSSPGVTVQLAKRSTTTTLPPKSPHIQIITITAPTPMSTTTLTVDPTPSVASFSFNTRAPTNGTGENTSTIIVTVADISTVTVTAKSSSSTESVGTITPTPMTTSTPSNSTHPFEPMTIIPVPPSAGQVERPEHSPEQSKDEEKKKKKKKKSKELGLAIGLPLSGAAASVAAAAWVATKTGPKMLRVSSNMARAGTEMIHRTNQLVKGVKTGIEKSLKLTEKFGRAAEAAMNEFAIDGSVDIMIYIGQTASRDAGLEMEDSAANFVSKANEVSSGIGTWIKNWIINILRGKGIGHRLREGRLKENDLKRLKEYEKYPSVQEHPTTEPHQPGTVEDWLWYKIKESIFQASPQVTGNGYYKPDPPPMGIRRPAYELAQTYETKLAERIEEIDRFHFDDTVRNDHWDRDREENYDSQDDEEYSYPEDDSQAPNDPEKYGNEAVEWEIPFAEWMRDPERNQKPWKDRLRDYKRQFGDPGPNALRPTPPNAPNGPSSINAPSGQESRPQPTEPPHTTDATQFNAPVGSNTKTGGSEVLYLDDSGAENTDDS</sequence>
<keyword evidence="2" id="KW-0732">Signal</keyword>
<feature type="compositionally biased region" description="Basic and acidic residues" evidence="1">
    <location>
        <begin position="440"/>
        <end position="454"/>
    </location>
</feature>
<evidence type="ECO:0000313" key="4">
    <source>
        <dbReference type="Proteomes" id="UP000490939"/>
    </source>
</evidence>
<feature type="compositionally biased region" description="Acidic residues" evidence="1">
    <location>
        <begin position="721"/>
        <end position="736"/>
    </location>
</feature>
<feature type="compositionally biased region" description="Low complexity" evidence="1">
    <location>
        <begin position="393"/>
        <end position="423"/>
    </location>
</feature>
<feature type="compositionally biased region" description="Basic and acidic residues" evidence="1">
    <location>
        <begin position="759"/>
        <end position="781"/>
    </location>
</feature>
<feature type="chain" id="PRO_5034346452" evidence="2">
    <location>
        <begin position="19"/>
        <end position="856"/>
    </location>
</feature>
<gene>
    <name evidence="3" type="ORF">EG327_009779</name>
</gene>
<reference evidence="3 4" key="1">
    <citation type="submission" date="2019-07" db="EMBL/GenBank/DDBJ databases">
        <title>Venturia inaequalis Genome Resource.</title>
        <authorList>
            <person name="Lichtner F.J."/>
        </authorList>
    </citation>
    <scope>NUCLEOTIDE SEQUENCE [LARGE SCALE GENOMIC DNA]</scope>
    <source>
        <strain evidence="3 4">DMI_063113</strain>
    </source>
</reference>
<evidence type="ECO:0000256" key="1">
    <source>
        <dbReference type="SAM" id="MobiDB-lite"/>
    </source>
</evidence>
<dbReference type="Proteomes" id="UP000490939">
    <property type="component" value="Unassembled WGS sequence"/>
</dbReference>
<evidence type="ECO:0000256" key="2">
    <source>
        <dbReference type="SAM" id="SignalP"/>
    </source>
</evidence>
<feature type="region of interest" description="Disordered" evidence="1">
    <location>
        <begin position="393"/>
        <end position="463"/>
    </location>
</feature>
<dbReference type="PROSITE" id="PS51257">
    <property type="entry name" value="PROKAR_LIPOPROTEIN"/>
    <property type="match status" value="1"/>
</dbReference>
<feature type="compositionally biased region" description="Polar residues" evidence="1">
    <location>
        <begin position="798"/>
        <end position="814"/>
    </location>
</feature>
<feature type="compositionally biased region" description="Polar residues" evidence="1">
    <location>
        <begin position="822"/>
        <end position="838"/>
    </location>
</feature>
<proteinExistence type="predicted"/>
<dbReference type="EMBL" id="WNWR01000667">
    <property type="protein sequence ID" value="KAE9971629.1"/>
    <property type="molecule type" value="Genomic_DNA"/>
</dbReference>
<feature type="signal peptide" evidence="2">
    <location>
        <begin position="1"/>
        <end position="18"/>
    </location>
</feature>
<protein>
    <submittedName>
        <fullName evidence="3">Uncharacterized protein</fullName>
    </submittedName>
</protein>
<organism evidence="3 4">
    <name type="scientific">Venturia inaequalis</name>
    <name type="common">Apple scab fungus</name>
    <dbReference type="NCBI Taxonomy" id="5025"/>
    <lineage>
        <taxon>Eukaryota</taxon>
        <taxon>Fungi</taxon>
        <taxon>Dikarya</taxon>
        <taxon>Ascomycota</taxon>
        <taxon>Pezizomycotina</taxon>
        <taxon>Dothideomycetes</taxon>
        <taxon>Pleosporomycetidae</taxon>
        <taxon>Venturiales</taxon>
        <taxon>Venturiaceae</taxon>
        <taxon>Venturia</taxon>
    </lineage>
</organism>
<name>A0A8H3UMZ6_VENIN</name>
<accession>A0A8H3UMZ6</accession>